<evidence type="ECO:0000256" key="4">
    <source>
        <dbReference type="ARBA" id="ARBA00022741"/>
    </source>
</evidence>
<protein>
    <recommendedName>
        <fullName evidence="2 6">Adenylyl-sulfate kinase</fullName>
        <ecNumber evidence="2 6">2.7.1.25</ecNumber>
    </recommendedName>
</protein>
<proteinExistence type="inferred from homology"/>
<dbReference type="SUPFAM" id="SSF52540">
    <property type="entry name" value="P-loop containing nucleoside triphosphate hydrolases"/>
    <property type="match status" value="1"/>
</dbReference>
<dbReference type="NCBIfam" id="NF003013">
    <property type="entry name" value="PRK03846.1"/>
    <property type="match status" value="1"/>
</dbReference>
<accession>A0A967EHM4</accession>
<keyword evidence="4 6" id="KW-0547">Nucleotide-binding</keyword>
<feature type="compositionally biased region" description="Basic and acidic residues" evidence="7">
    <location>
        <begin position="81"/>
        <end position="94"/>
    </location>
</feature>
<gene>
    <name evidence="9" type="primary">cysC</name>
    <name evidence="9" type="ORF">G9U51_12415</name>
</gene>
<keyword evidence="5 6" id="KW-0067">ATP-binding</keyword>
<dbReference type="PANTHER" id="PTHR42700:SF1">
    <property type="entry name" value="SULFATE ADENYLYLTRANSFERASE"/>
    <property type="match status" value="1"/>
</dbReference>
<dbReference type="InterPro" id="IPR050512">
    <property type="entry name" value="Sulf_AdTrans/APS_kinase"/>
</dbReference>
<feature type="domain" description="APS kinase" evidence="8">
    <location>
        <begin position="221"/>
        <end position="372"/>
    </location>
</feature>
<dbReference type="EC" id="2.7.1.25" evidence="2 6"/>
<evidence type="ECO:0000259" key="8">
    <source>
        <dbReference type="Pfam" id="PF01583"/>
    </source>
</evidence>
<sequence>MPVTLATTTVRLDADALDELMLVRDGLLPVTEVELPQLVEGAQFVDLEGVVVATVEAGELRWGTDDSRAFAGLYGSSLVEEGREERATASKPDEPSGFDAGLASSPLAQPPKSSASSPLAQPPRSSASKPGVWVEHAADHLAEHAPRDAVLLVPTSPSHDLSHRAAAALRSALTAAATRPDLTVAAVPVNLETHPQRRRAIEAAYGIGETITLDGKPSSTGTFVLFTGLSGSGKSTLARGVREALTARGETVTLLDGDVVRRELSAGLGFSPQDRDTNVRRIGWVGAQIAAHGGFVLACPIAPYDATRRDVRRTVERAGARLVLVHVATPLTECERRDRKGLYARARRGEIPDFTGISAPYEAPLDADLVIDTTGLADEDAVATVLRALPD</sequence>
<keyword evidence="3 6" id="KW-0808">Transferase</keyword>
<dbReference type="PANTHER" id="PTHR42700">
    <property type="entry name" value="SULFATE ADENYLYLTRANSFERASE"/>
    <property type="match status" value="1"/>
</dbReference>
<dbReference type="InterPro" id="IPR059117">
    <property type="entry name" value="APS_kinase_dom"/>
</dbReference>
<comment type="pathway">
    <text evidence="6">Sulfur metabolism; hydrogen sulfide biosynthesis; sulfite from sulfate: step 2/3.</text>
</comment>
<evidence type="ECO:0000313" key="9">
    <source>
        <dbReference type="EMBL" id="NHN56583.1"/>
    </source>
</evidence>
<dbReference type="InterPro" id="IPR027417">
    <property type="entry name" value="P-loop_NTPase"/>
</dbReference>
<dbReference type="AlphaFoldDB" id="A0A967EHM4"/>
<dbReference type="Pfam" id="PF01583">
    <property type="entry name" value="APS_kinase"/>
    <property type="match status" value="1"/>
</dbReference>
<evidence type="ECO:0000256" key="2">
    <source>
        <dbReference type="ARBA" id="ARBA00012121"/>
    </source>
</evidence>
<dbReference type="InterPro" id="IPR002891">
    <property type="entry name" value="APS"/>
</dbReference>
<dbReference type="GO" id="GO:0019379">
    <property type="term" value="P:sulfate assimilation, phosphoadenylyl sulfate reduction by phosphoadenylyl-sulfate reductase (thioredoxin)"/>
    <property type="evidence" value="ECO:0007669"/>
    <property type="project" value="TreeGrafter"/>
</dbReference>
<evidence type="ECO:0000256" key="1">
    <source>
        <dbReference type="ARBA" id="ARBA00001823"/>
    </source>
</evidence>
<dbReference type="EMBL" id="JAAOIV010000009">
    <property type="protein sequence ID" value="NHN56583.1"/>
    <property type="molecule type" value="Genomic_DNA"/>
</dbReference>
<keyword evidence="6 9" id="KW-0418">Kinase</keyword>
<dbReference type="CDD" id="cd02027">
    <property type="entry name" value="APSK"/>
    <property type="match status" value="1"/>
</dbReference>
<dbReference type="Gene3D" id="3.40.50.300">
    <property type="entry name" value="P-loop containing nucleotide triphosphate hydrolases"/>
    <property type="match status" value="1"/>
</dbReference>
<comment type="similarity">
    <text evidence="6">Belongs to the APS kinase family.</text>
</comment>
<comment type="caution">
    <text evidence="9">The sequence shown here is derived from an EMBL/GenBank/DDBJ whole genome shotgun (WGS) entry which is preliminary data.</text>
</comment>
<evidence type="ECO:0000256" key="3">
    <source>
        <dbReference type="ARBA" id="ARBA00022679"/>
    </source>
</evidence>
<dbReference type="GO" id="GO:0004020">
    <property type="term" value="F:adenylylsulfate kinase activity"/>
    <property type="evidence" value="ECO:0007669"/>
    <property type="project" value="UniProtKB-EC"/>
</dbReference>
<dbReference type="Proteomes" id="UP000744769">
    <property type="component" value="Unassembled WGS sequence"/>
</dbReference>
<dbReference type="GO" id="GO:0005737">
    <property type="term" value="C:cytoplasm"/>
    <property type="evidence" value="ECO:0007669"/>
    <property type="project" value="TreeGrafter"/>
</dbReference>
<evidence type="ECO:0000256" key="5">
    <source>
        <dbReference type="ARBA" id="ARBA00022840"/>
    </source>
</evidence>
<evidence type="ECO:0000256" key="7">
    <source>
        <dbReference type="SAM" id="MobiDB-lite"/>
    </source>
</evidence>
<dbReference type="GO" id="GO:0005524">
    <property type="term" value="F:ATP binding"/>
    <property type="evidence" value="ECO:0007669"/>
    <property type="project" value="UniProtKB-KW"/>
</dbReference>
<evidence type="ECO:0000313" key="10">
    <source>
        <dbReference type="Proteomes" id="UP000744769"/>
    </source>
</evidence>
<name>A0A967EHM4_9MICO</name>
<dbReference type="GO" id="GO:0004781">
    <property type="term" value="F:sulfate adenylyltransferase (ATP) activity"/>
    <property type="evidence" value="ECO:0007669"/>
    <property type="project" value="TreeGrafter"/>
</dbReference>
<dbReference type="RefSeq" id="WP_166197252.1">
    <property type="nucleotide sequence ID" value="NZ_JAAOIV010000009.1"/>
</dbReference>
<feature type="compositionally biased region" description="Polar residues" evidence="7">
    <location>
        <begin position="111"/>
        <end position="128"/>
    </location>
</feature>
<organism evidence="9 10">
    <name type="scientific">Metallococcus carri</name>
    <dbReference type="NCBI Taxonomy" id="1656884"/>
    <lineage>
        <taxon>Bacteria</taxon>
        <taxon>Bacillati</taxon>
        <taxon>Actinomycetota</taxon>
        <taxon>Actinomycetes</taxon>
        <taxon>Micrococcales</taxon>
        <taxon>Dermacoccaceae</taxon>
        <taxon>Metallococcus</taxon>
    </lineage>
</organism>
<dbReference type="GO" id="GO:0010134">
    <property type="term" value="P:sulfate assimilation via adenylyl sulfate reduction"/>
    <property type="evidence" value="ECO:0007669"/>
    <property type="project" value="TreeGrafter"/>
</dbReference>
<comment type="catalytic activity">
    <reaction evidence="1 6">
        <text>adenosine 5'-phosphosulfate + ATP = 3'-phosphoadenylyl sulfate + ADP + H(+)</text>
        <dbReference type="Rhea" id="RHEA:24152"/>
        <dbReference type="ChEBI" id="CHEBI:15378"/>
        <dbReference type="ChEBI" id="CHEBI:30616"/>
        <dbReference type="ChEBI" id="CHEBI:58243"/>
        <dbReference type="ChEBI" id="CHEBI:58339"/>
        <dbReference type="ChEBI" id="CHEBI:456216"/>
        <dbReference type="EC" id="2.7.1.25"/>
    </reaction>
</comment>
<dbReference type="NCBIfam" id="TIGR00455">
    <property type="entry name" value="apsK"/>
    <property type="match status" value="1"/>
</dbReference>
<keyword evidence="10" id="KW-1185">Reference proteome</keyword>
<reference evidence="9" key="1">
    <citation type="submission" date="2020-03" db="EMBL/GenBank/DDBJ databases">
        <title>Draft sequencing of Calidifontibacter sp. DB0510.</title>
        <authorList>
            <person name="Kim D.-U."/>
        </authorList>
    </citation>
    <scope>NUCLEOTIDE SEQUENCE</scope>
    <source>
        <strain evidence="9">DB0510</strain>
    </source>
</reference>
<comment type="function">
    <text evidence="6">Catalyzes the synthesis of activated sulfate.</text>
</comment>
<evidence type="ECO:0000256" key="6">
    <source>
        <dbReference type="RuleBase" id="RU004347"/>
    </source>
</evidence>
<feature type="region of interest" description="Disordered" evidence="7">
    <location>
        <begin position="81"/>
        <end position="131"/>
    </location>
</feature>